<keyword evidence="5" id="KW-0411">Iron-sulfur</keyword>
<dbReference type="HOGENOM" id="CLU_2538614_0_0_6"/>
<dbReference type="SMART" id="SM00928">
    <property type="entry name" value="NADH_4Fe-4S"/>
    <property type="match status" value="1"/>
</dbReference>
<dbReference type="KEGG" id="msr:AU15_04720"/>
<organism evidence="9 10">
    <name type="scientific">Marinobacter salarius</name>
    <dbReference type="NCBI Taxonomy" id="1420917"/>
    <lineage>
        <taxon>Bacteria</taxon>
        <taxon>Pseudomonadati</taxon>
        <taxon>Pseudomonadota</taxon>
        <taxon>Gammaproteobacteria</taxon>
        <taxon>Pseudomonadales</taxon>
        <taxon>Marinobacteraceae</taxon>
        <taxon>Marinobacter</taxon>
    </lineage>
</organism>
<proteinExistence type="predicted"/>
<dbReference type="Proteomes" id="UP000035081">
    <property type="component" value="Chromosome"/>
</dbReference>
<evidence type="ECO:0000256" key="3">
    <source>
        <dbReference type="ARBA" id="ARBA00022723"/>
    </source>
</evidence>
<dbReference type="PANTHER" id="PTHR43578">
    <property type="entry name" value="NADH-QUINONE OXIDOREDUCTASE SUBUNIT F"/>
    <property type="match status" value="1"/>
</dbReference>
<evidence type="ECO:0000256" key="6">
    <source>
        <dbReference type="ARBA" id="ARBA00031578"/>
    </source>
</evidence>
<dbReference type="InterPro" id="IPR037207">
    <property type="entry name" value="Nuop51_4Fe4S-bd_sf"/>
</dbReference>
<evidence type="ECO:0000259" key="8">
    <source>
        <dbReference type="SMART" id="SM00928"/>
    </source>
</evidence>
<dbReference type="InterPro" id="IPR019575">
    <property type="entry name" value="Nuop51_4Fe4S-bd"/>
</dbReference>
<evidence type="ECO:0000256" key="4">
    <source>
        <dbReference type="ARBA" id="ARBA00023004"/>
    </source>
</evidence>
<keyword evidence="4" id="KW-0408">Iron</keyword>
<dbReference type="PANTHER" id="PTHR43578:SF3">
    <property type="entry name" value="NADH-QUINONE OXIDOREDUCTASE SUBUNIT F"/>
    <property type="match status" value="1"/>
</dbReference>
<dbReference type="Pfam" id="PF10589">
    <property type="entry name" value="NADH_4Fe-4S"/>
    <property type="match status" value="1"/>
</dbReference>
<reference evidence="9 10" key="1">
    <citation type="journal article" date="2014" name="Genome Announc.">
        <title>Draft Genome Sequences of Marinobacter similis A3d10T and Marinobacter salarius R9SW1T.</title>
        <authorList>
            <person name="Ivanova E.P."/>
            <person name="Ng H.J."/>
            <person name="Webb H.K."/>
            <person name="Feng G."/>
            <person name="Oshima K."/>
            <person name="Hattori M."/>
            <person name="Ohkuma M."/>
            <person name="Sergeev A.F."/>
            <person name="Mikhailov V.V."/>
            <person name="Crawford R.J."/>
            <person name="Sawabe T."/>
        </authorList>
    </citation>
    <scope>NUCLEOTIDE SEQUENCE [LARGE SCALE GENOMIC DNA]</scope>
    <source>
        <strain evidence="10">A3d10 and R9SW1</strain>
    </source>
</reference>
<dbReference type="EMBL" id="CP007152">
    <property type="protein sequence ID" value="AHI33011.1"/>
    <property type="molecule type" value="Genomic_DNA"/>
</dbReference>
<keyword evidence="3" id="KW-0479">Metal-binding</keyword>
<dbReference type="AlphaFoldDB" id="W5YV74"/>
<evidence type="ECO:0000313" key="10">
    <source>
        <dbReference type="Proteomes" id="UP000035081"/>
    </source>
</evidence>
<dbReference type="GO" id="GO:0051539">
    <property type="term" value="F:4 iron, 4 sulfur cluster binding"/>
    <property type="evidence" value="ECO:0007669"/>
    <property type="project" value="InterPro"/>
</dbReference>
<evidence type="ECO:0000256" key="2">
    <source>
        <dbReference type="ARBA" id="ARBA00019901"/>
    </source>
</evidence>
<evidence type="ECO:0000256" key="7">
    <source>
        <dbReference type="ARBA" id="ARBA00032787"/>
    </source>
</evidence>
<dbReference type="GO" id="GO:0008137">
    <property type="term" value="F:NADH dehydrogenase (ubiquinone) activity"/>
    <property type="evidence" value="ECO:0007669"/>
    <property type="project" value="InterPro"/>
</dbReference>
<dbReference type="SUPFAM" id="SSF140490">
    <property type="entry name" value="Nqo1C-terminal domain-like"/>
    <property type="match status" value="1"/>
</dbReference>
<dbReference type="Gene3D" id="1.20.1440.230">
    <property type="entry name" value="NADH-ubiquinone oxidoreductase 51kDa subunit, iron-sulphur binding domain"/>
    <property type="match status" value="1"/>
</dbReference>
<accession>W5YV74</accession>
<evidence type="ECO:0000256" key="1">
    <source>
        <dbReference type="ARBA" id="ARBA00001917"/>
    </source>
</evidence>
<protein>
    <recommendedName>
        <fullName evidence="2">NADH-quinone oxidoreductase subunit F</fullName>
    </recommendedName>
    <alternativeName>
        <fullName evidence="6">NADH dehydrogenase I subunit F</fullName>
    </alternativeName>
    <alternativeName>
        <fullName evidence="7">NDH-1 subunit F</fullName>
    </alternativeName>
</protein>
<sequence>MVFDDTVDMGEQARFAMEFCTVESCGKCTPCRIGSVRGVEVIDRIRAGENREANLVLLEELCETMVDGSLCAMGGMTRSRYRA</sequence>
<dbReference type="PROSITE" id="PS00645">
    <property type="entry name" value="COMPLEX1_51K_2"/>
    <property type="match status" value="1"/>
</dbReference>
<dbReference type="GO" id="GO:0046872">
    <property type="term" value="F:metal ion binding"/>
    <property type="evidence" value="ECO:0007669"/>
    <property type="project" value="UniProtKB-KW"/>
</dbReference>
<gene>
    <name evidence="9" type="ORF">AU15_04720</name>
</gene>
<name>W5YV74_9GAMM</name>
<evidence type="ECO:0000256" key="5">
    <source>
        <dbReference type="ARBA" id="ARBA00023014"/>
    </source>
</evidence>
<comment type="cofactor">
    <cofactor evidence="1">
        <name>FMN</name>
        <dbReference type="ChEBI" id="CHEBI:58210"/>
    </cofactor>
</comment>
<evidence type="ECO:0000313" key="9">
    <source>
        <dbReference type="EMBL" id="AHI33011.1"/>
    </source>
</evidence>
<feature type="domain" description="NADH-ubiquinone oxidoreductase 51kDa subunit iron-sulphur binding" evidence="8">
    <location>
        <begin position="10"/>
        <end position="55"/>
    </location>
</feature>
<dbReference type="InterPro" id="IPR001949">
    <property type="entry name" value="NADH-UbQ_OxRdtase_51kDa_CS"/>
</dbReference>
<dbReference type="GO" id="GO:0010181">
    <property type="term" value="F:FMN binding"/>
    <property type="evidence" value="ECO:0007669"/>
    <property type="project" value="InterPro"/>
</dbReference>